<dbReference type="EMBL" id="KN847041">
    <property type="protein sequence ID" value="KIW30779.1"/>
    <property type="molecule type" value="Genomic_DNA"/>
</dbReference>
<protein>
    <recommendedName>
        <fullName evidence="6">Mid2 domain-containing protein</fullName>
    </recommendedName>
</protein>
<feature type="signal peptide" evidence="3">
    <location>
        <begin position="1"/>
        <end position="20"/>
    </location>
</feature>
<dbReference type="RefSeq" id="XP_016250995.1">
    <property type="nucleotide sequence ID" value="XM_016389093.1"/>
</dbReference>
<evidence type="ECO:0008006" key="6">
    <source>
        <dbReference type="Google" id="ProtNLM"/>
    </source>
</evidence>
<dbReference type="VEuPathDB" id="FungiDB:PV07_02481"/>
<feature type="compositionally biased region" description="Polar residues" evidence="1">
    <location>
        <begin position="273"/>
        <end position="284"/>
    </location>
</feature>
<organism evidence="4 5">
    <name type="scientific">Cladophialophora immunda</name>
    <dbReference type="NCBI Taxonomy" id="569365"/>
    <lineage>
        <taxon>Eukaryota</taxon>
        <taxon>Fungi</taxon>
        <taxon>Dikarya</taxon>
        <taxon>Ascomycota</taxon>
        <taxon>Pezizomycotina</taxon>
        <taxon>Eurotiomycetes</taxon>
        <taxon>Chaetothyriomycetidae</taxon>
        <taxon>Chaetothyriales</taxon>
        <taxon>Herpotrichiellaceae</taxon>
        <taxon>Cladophialophora</taxon>
    </lineage>
</organism>
<dbReference type="HOGENOM" id="CLU_055859_4_1_1"/>
<evidence type="ECO:0000313" key="5">
    <source>
        <dbReference type="Proteomes" id="UP000054466"/>
    </source>
</evidence>
<feature type="compositionally biased region" description="Basic and acidic residues" evidence="1">
    <location>
        <begin position="288"/>
        <end position="303"/>
    </location>
</feature>
<keyword evidence="2" id="KW-0812">Transmembrane</keyword>
<keyword evidence="2" id="KW-0472">Membrane</keyword>
<keyword evidence="2" id="KW-1133">Transmembrane helix</keyword>
<feature type="transmembrane region" description="Helical" evidence="2">
    <location>
        <begin position="212"/>
        <end position="234"/>
    </location>
</feature>
<dbReference type="OrthoDB" id="5215637at2759"/>
<evidence type="ECO:0000256" key="2">
    <source>
        <dbReference type="SAM" id="Phobius"/>
    </source>
</evidence>
<keyword evidence="3" id="KW-0732">Signal</keyword>
<dbReference type="Proteomes" id="UP000054466">
    <property type="component" value="Unassembled WGS sequence"/>
</dbReference>
<evidence type="ECO:0000313" key="4">
    <source>
        <dbReference type="EMBL" id="KIW30779.1"/>
    </source>
</evidence>
<proteinExistence type="predicted"/>
<keyword evidence="5" id="KW-1185">Reference proteome</keyword>
<dbReference type="AlphaFoldDB" id="A0A0D2D527"/>
<evidence type="ECO:0000256" key="1">
    <source>
        <dbReference type="SAM" id="MobiDB-lite"/>
    </source>
</evidence>
<feature type="region of interest" description="Disordered" evidence="1">
    <location>
        <begin position="273"/>
        <end position="303"/>
    </location>
</feature>
<gene>
    <name evidence="4" type="ORF">PV07_02481</name>
</gene>
<sequence>MQYCCPAYLVFFTLFPLGLAATNVCYNPDGTQTARDTYSPCFPNTNVTHCCPDGSTCLKNGLCLMKNDTTLNTGLCTDSTWQDDACFPRCLTSQRKPGPSSLYRCNNSKWCCSDGASNSTSCCQDAGVKLFPIIAHAAVENGSAFLHGYSIAPIASIISNGALPSTTALQTVTFTTDISGSLLTITATTTGDPSPVAIGAVSNSNTGLKTGLGTGLGVGVPFLAVIAVLSFLLFREKKRHRATLESLSSNDGYPLVSPQPILAAGHYQVATGSTNDQWPYTAQQPAEVDSREKRTTPLELPAK</sequence>
<accession>A0A0D2D527</accession>
<evidence type="ECO:0000256" key="3">
    <source>
        <dbReference type="SAM" id="SignalP"/>
    </source>
</evidence>
<name>A0A0D2D527_9EURO</name>
<reference evidence="4 5" key="1">
    <citation type="submission" date="2015-01" db="EMBL/GenBank/DDBJ databases">
        <title>The Genome Sequence of Cladophialophora immunda CBS83496.</title>
        <authorList>
            <consortium name="The Broad Institute Genomics Platform"/>
            <person name="Cuomo C."/>
            <person name="de Hoog S."/>
            <person name="Gorbushina A."/>
            <person name="Stielow B."/>
            <person name="Teixiera M."/>
            <person name="Abouelleil A."/>
            <person name="Chapman S.B."/>
            <person name="Priest M."/>
            <person name="Young S.K."/>
            <person name="Wortman J."/>
            <person name="Nusbaum C."/>
            <person name="Birren B."/>
        </authorList>
    </citation>
    <scope>NUCLEOTIDE SEQUENCE [LARGE SCALE GENOMIC DNA]</scope>
    <source>
        <strain evidence="4 5">CBS 83496</strain>
    </source>
</reference>
<dbReference type="GeneID" id="27341675"/>
<feature type="chain" id="PRO_5002255602" description="Mid2 domain-containing protein" evidence="3">
    <location>
        <begin position="21"/>
        <end position="303"/>
    </location>
</feature>